<keyword evidence="1" id="KW-0472">Membrane</keyword>
<dbReference type="OrthoDB" id="9815212at2"/>
<dbReference type="Proteomes" id="UP000321172">
    <property type="component" value="Chromosome"/>
</dbReference>
<protein>
    <recommendedName>
        <fullName evidence="4">TIGR02186 family protein</fullName>
    </recommendedName>
</protein>
<sequence length="276" mass="30034">MRVGALWVRQLPPHLHGQAGWLGRSLRRTLFAILCLILLGGARDPILVPEVSQHEIQVRQGFTGTELLLYGAILTPEGSRAGQDYDIVVVLKGPTNAIILREKQRIAGIWVNAASAEFRSAPAFFAVASSKPIDQIVDQKTAAIYELGLPWLQLSPIGAFDPAEQRRFSAGLVERRVREGLYKEDPGGVNVSEQVLYQARIKLPSSVQTGTYTAETFAISKGRVVASAVARVEVRKVGFERLVAQFADDNSFLYGLLAVLVSVGMGIVAGRLFALV</sequence>
<proteinExistence type="predicted"/>
<evidence type="ECO:0000256" key="1">
    <source>
        <dbReference type="SAM" id="Phobius"/>
    </source>
</evidence>
<dbReference type="Pfam" id="PF09608">
    <property type="entry name" value="Alph_Pro_TM"/>
    <property type="match status" value="1"/>
</dbReference>
<gene>
    <name evidence="2" type="ORF">FRF71_08985</name>
</gene>
<evidence type="ECO:0000313" key="2">
    <source>
        <dbReference type="EMBL" id="QEA16255.1"/>
    </source>
</evidence>
<evidence type="ECO:0000313" key="3">
    <source>
        <dbReference type="Proteomes" id="UP000321172"/>
    </source>
</evidence>
<name>A0A5B8S735_9SPHN</name>
<evidence type="ECO:0008006" key="4">
    <source>
        <dbReference type="Google" id="ProtNLM"/>
    </source>
</evidence>
<reference evidence="2 3" key="1">
    <citation type="journal article" date="2013" name="J. Microbiol. Biotechnol.">
        <title>Novosphingobium ginsenosidimutans sp. nov., with the ability to convert ginsenoside.</title>
        <authorList>
            <person name="Kim J.K."/>
            <person name="He D."/>
            <person name="Liu Q.M."/>
            <person name="Park H.Y."/>
            <person name="Jung M.S."/>
            <person name="Yoon M.H."/>
            <person name="Kim S.C."/>
            <person name="Im W.T."/>
        </authorList>
    </citation>
    <scope>NUCLEOTIDE SEQUENCE [LARGE SCALE GENOMIC DNA]</scope>
    <source>
        <strain evidence="2 3">FW-6</strain>
    </source>
</reference>
<keyword evidence="1" id="KW-1133">Transmembrane helix</keyword>
<keyword evidence="1" id="KW-0812">Transmembrane</keyword>
<keyword evidence="3" id="KW-1185">Reference proteome</keyword>
<organism evidence="2 3">
    <name type="scientific">Novosphingobium ginsenosidimutans</name>
    <dbReference type="NCBI Taxonomy" id="1176536"/>
    <lineage>
        <taxon>Bacteria</taxon>
        <taxon>Pseudomonadati</taxon>
        <taxon>Pseudomonadota</taxon>
        <taxon>Alphaproteobacteria</taxon>
        <taxon>Sphingomonadales</taxon>
        <taxon>Sphingomonadaceae</taxon>
        <taxon>Novosphingobium</taxon>
    </lineage>
</organism>
<dbReference type="EMBL" id="CP042345">
    <property type="protein sequence ID" value="QEA16255.1"/>
    <property type="molecule type" value="Genomic_DNA"/>
</dbReference>
<dbReference type="InterPro" id="IPR019088">
    <property type="entry name" value="CHP02186-rel_TM"/>
</dbReference>
<feature type="transmembrane region" description="Helical" evidence="1">
    <location>
        <begin position="252"/>
        <end position="274"/>
    </location>
</feature>
<dbReference type="AlphaFoldDB" id="A0A5B8S735"/>
<dbReference type="KEGG" id="ngf:FRF71_08985"/>
<accession>A0A5B8S735</accession>